<name>A0A645E5L0_9ZZZZ</name>
<dbReference type="AlphaFoldDB" id="A0A645E5L0"/>
<feature type="compositionally biased region" description="Basic and acidic residues" evidence="1">
    <location>
        <begin position="27"/>
        <end position="44"/>
    </location>
</feature>
<sequence length="50" mass="5449">MVEHTAGMDLGVLRDDRDPVVRAHFADLLRRGDPRGGGSDDKMSHPTPPP</sequence>
<comment type="caution">
    <text evidence="2">The sequence shown here is derived from an EMBL/GenBank/DDBJ whole genome shotgun (WGS) entry which is preliminary data.</text>
</comment>
<proteinExistence type="predicted"/>
<protein>
    <submittedName>
        <fullName evidence="2">Uncharacterized protein</fullName>
    </submittedName>
</protein>
<feature type="region of interest" description="Disordered" evidence="1">
    <location>
        <begin position="27"/>
        <end position="50"/>
    </location>
</feature>
<organism evidence="2">
    <name type="scientific">bioreactor metagenome</name>
    <dbReference type="NCBI Taxonomy" id="1076179"/>
    <lineage>
        <taxon>unclassified sequences</taxon>
        <taxon>metagenomes</taxon>
        <taxon>ecological metagenomes</taxon>
    </lineage>
</organism>
<dbReference type="EMBL" id="VSSQ01043403">
    <property type="protein sequence ID" value="MPM97080.1"/>
    <property type="molecule type" value="Genomic_DNA"/>
</dbReference>
<evidence type="ECO:0000256" key="1">
    <source>
        <dbReference type="SAM" id="MobiDB-lite"/>
    </source>
</evidence>
<evidence type="ECO:0000313" key="2">
    <source>
        <dbReference type="EMBL" id="MPM97080.1"/>
    </source>
</evidence>
<reference evidence="2" key="1">
    <citation type="submission" date="2019-08" db="EMBL/GenBank/DDBJ databases">
        <authorList>
            <person name="Kucharzyk K."/>
            <person name="Murdoch R.W."/>
            <person name="Higgins S."/>
            <person name="Loffler F."/>
        </authorList>
    </citation>
    <scope>NUCLEOTIDE SEQUENCE</scope>
</reference>
<accession>A0A645E5L0</accession>
<gene>
    <name evidence="2" type="ORF">SDC9_144253</name>
</gene>